<reference evidence="1 2" key="2">
    <citation type="journal article" date="2022" name="Mol. Ecol. Resour.">
        <title>The genomes of chicory, endive, great burdock and yacon provide insights into Asteraceae paleo-polyploidization history and plant inulin production.</title>
        <authorList>
            <person name="Fan W."/>
            <person name="Wang S."/>
            <person name="Wang H."/>
            <person name="Wang A."/>
            <person name="Jiang F."/>
            <person name="Liu H."/>
            <person name="Zhao H."/>
            <person name="Xu D."/>
            <person name="Zhang Y."/>
        </authorList>
    </citation>
    <scope>NUCLEOTIDE SEQUENCE [LARGE SCALE GENOMIC DNA]</scope>
    <source>
        <strain evidence="2">cv. Niubang</strain>
    </source>
</reference>
<comment type="caution">
    <text evidence="1">The sequence shown here is derived from an EMBL/GenBank/DDBJ whole genome shotgun (WGS) entry which is preliminary data.</text>
</comment>
<evidence type="ECO:0000313" key="2">
    <source>
        <dbReference type="Proteomes" id="UP001055879"/>
    </source>
</evidence>
<gene>
    <name evidence="1" type="ORF">L6452_00040</name>
</gene>
<proteinExistence type="predicted"/>
<accession>A0ACB9FCB9</accession>
<keyword evidence="2" id="KW-1185">Reference proteome</keyword>
<name>A0ACB9FCB9_ARCLA</name>
<sequence length="642" mass="73557">MATTSEEETIMEERHELMLSSPKLHPPKRRLARFLKPSLIVQPFSYNPPTPTTLSSLPKITSSNLSFKFNGFRTLQNDWNSWVLRMHSLHQSTWKQAGIHNAILNSTYEITKNDNLILGLAEKWCHDTNTFVFTWGEATITLQDMMVLGGYSVLGESLLNPVQNQDSLTSLTKLNQAWLEFSRSRAKKADQGPWLKRFKDDNESGIEHEAFLVLWLSRFVLPSSYTTVVKNVFPIAVRLARGIKIALAPAVLATIYRDLSMLKYEIVYSIDDDDDDPNDATFVTVFAPLQLVQIWIYERLFPNKLNQSVCNADEPRFARWDNKNLQIENVGSLLDCDIQKFRWQPYEIDDLFSCKAYRENERWVVDGDGLDEELESWVRCLRVSELVGLDPNCIEPYLPHRVAMQFGMDQDVPGEMLRMDATSDIAWGFYSRPVRDVVVYLPSKLCEPCVTVRYLEWWNESVWVEARSPVMGDDEPLKKFESRNESERSKDGTRTSDEANTLGLELEARIRKVEEVFVQLEARIRNVEEVFVHLKAKKLGHKTNPSKSLNRRSKNFNTGIDKNDHRENSDKPVVAFVEEFKLLESSRNSATKSIGVNVKDDEVSKKTELQWKVTDDIGVVEVDSGHHSIGGVNKDGAQNTPS</sequence>
<reference evidence="2" key="1">
    <citation type="journal article" date="2022" name="Mol. Ecol. Resour.">
        <title>The genomes of chicory, endive, great burdock and yacon provide insights into Asteraceae palaeo-polyploidization history and plant inulin production.</title>
        <authorList>
            <person name="Fan W."/>
            <person name="Wang S."/>
            <person name="Wang H."/>
            <person name="Wang A."/>
            <person name="Jiang F."/>
            <person name="Liu H."/>
            <person name="Zhao H."/>
            <person name="Xu D."/>
            <person name="Zhang Y."/>
        </authorList>
    </citation>
    <scope>NUCLEOTIDE SEQUENCE [LARGE SCALE GENOMIC DNA]</scope>
    <source>
        <strain evidence="2">cv. Niubang</strain>
    </source>
</reference>
<dbReference type="Proteomes" id="UP001055879">
    <property type="component" value="Linkage Group LG01"/>
</dbReference>
<organism evidence="1 2">
    <name type="scientific">Arctium lappa</name>
    <name type="common">Greater burdock</name>
    <name type="synonym">Lappa major</name>
    <dbReference type="NCBI Taxonomy" id="4217"/>
    <lineage>
        <taxon>Eukaryota</taxon>
        <taxon>Viridiplantae</taxon>
        <taxon>Streptophyta</taxon>
        <taxon>Embryophyta</taxon>
        <taxon>Tracheophyta</taxon>
        <taxon>Spermatophyta</taxon>
        <taxon>Magnoliopsida</taxon>
        <taxon>eudicotyledons</taxon>
        <taxon>Gunneridae</taxon>
        <taxon>Pentapetalae</taxon>
        <taxon>asterids</taxon>
        <taxon>campanulids</taxon>
        <taxon>Asterales</taxon>
        <taxon>Asteraceae</taxon>
        <taxon>Carduoideae</taxon>
        <taxon>Cardueae</taxon>
        <taxon>Arctiinae</taxon>
        <taxon>Arctium</taxon>
    </lineage>
</organism>
<dbReference type="EMBL" id="CM042047">
    <property type="protein sequence ID" value="KAI3768944.1"/>
    <property type="molecule type" value="Genomic_DNA"/>
</dbReference>
<evidence type="ECO:0000313" key="1">
    <source>
        <dbReference type="EMBL" id="KAI3768944.1"/>
    </source>
</evidence>
<protein>
    <submittedName>
        <fullName evidence="1">Uncharacterized protein</fullName>
    </submittedName>
</protein>